<reference evidence="1" key="1">
    <citation type="submission" date="2020-02" db="EMBL/GenBank/DDBJ databases">
        <authorList>
            <person name="Meier V. D."/>
        </authorList>
    </citation>
    <scope>NUCLEOTIDE SEQUENCE</scope>
    <source>
        <strain evidence="1">AVDCRST_MAG92</strain>
    </source>
</reference>
<evidence type="ECO:0000313" key="1">
    <source>
        <dbReference type="EMBL" id="CAA9244218.1"/>
    </source>
</evidence>
<proteinExistence type="predicted"/>
<sequence length="70" mass="7868">MLRPYRLINTPIQNTKSIVPGIGKLEMARLRGICLSRKSLKKSEIFNSNFRAISWRFASSNSASLTANVN</sequence>
<dbReference type="EMBL" id="CADCTM010000251">
    <property type="protein sequence ID" value="CAA9244218.1"/>
    <property type="molecule type" value="Genomic_DNA"/>
</dbReference>
<protein>
    <submittedName>
        <fullName evidence="1">Uncharacterized protein</fullName>
    </submittedName>
</protein>
<accession>A0A6J4I918</accession>
<organism evidence="1">
    <name type="scientific">uncultured Coleofasciculus sp</name>
    <dbReference type="NCBI Taxonomy" id="1267456"/>
    <lineage>
        <taxon>Bacteria</taxon>
        <taxon>Bacillati</taxon>
        <taxon>Cyanobacteriota</taxon>
        <taxon>Cyanophyceae</taxon>
        <taxon>Coleofasciculales</taxon>
        <taxon>Coleofasciculaceae</taxon>
        <taxon>Coleofasciculus</taxon>
        <taxon>environmental samples</taxon>
    </lineage>
</organism>
<dbReference type="AlphaFoldDB" id="A0A6J4I918"/>
<name>A0A6J4I918_9CYAN</name>
<gene>
    <name evidence="1" type="ORF">AVDCRST_MAG92-1708</name>
</gene>